<evidence type="ECO:0000256" key="6">
    <source>
        <dbReference type="ARBA" id="ARBA00022840"/>
    </source>
</evidence>
<dbReference type="InterPro" id="IPR020568">
    <property type="entry name" value="Ribosomal_Su5_D2-typ_SF"/>
</dbReference>
<keyword evidence="3" id="KW-0808">Transferase</keyword>
<keyword evidence="8" id="KW-0443">Lipid metabolism</keyword>
<dbReference type="UniPathway" id="UPA00057">
    <property type="reaction ID" value="UER00098"/>
</dbReference>
<dbReference type="GO" id="GO:0004496">
    <property type="term" value="F:mevalonate kinase activity"/>
    <property type="evidence" value="ECO:0007669"/>
    <property type="project" value="InterPro"/>
</dbReference>
<evidence type="ECO:0000256" key="9">
    <source>
        <dbReference type="ARBA" id="ARBA00029438"/>
    </source>
</evidence>
<dbReference type="PANTHER" id="PTHR43290">
    <property type="entry name" value="MEVALONATE KINASE"/>
    <property type="match status" value="1"/>
</dbReference>
<evidence type="ECO:0000256" key="4">
    <source>
        <dbReference type="ARBA" id="ARBA00022741"/>
    </source>
</evidence>
<keyword evidence="2" id="KW-0444">Lipid biosynthesis</keyword>
<dbReference type="Gene3D" id="3.30.70.890">
    <property type="entry name" value="GHMP kinase, C-terminal domain"/>
    <property type="match status" value="1"/>
</dbReference>
<reference evidence="11 12" key="1">
    <citation type="journal article" date="2016" name="Nat. Commun.">
        <title>Thousands of microbial genomes shed light on interconnected biogeochemical processes in an aquifer system.</title>
        <authorList>
            <person name="Anantharaman K."/>
            <person name="Brown C.T."/>
            <person name="Hug L.A."/>
            <person name="Sharon I."/>
            <person name="Castelle C.J."/>
            <person name="Probst A.J."/>
            <person name="Thomas B.C."/>
            <person name="Singh A."/>
            <person name="Wilkins M.J."/>
            <person name="Karaoz U."/>
            <person name="Brodie E.L."/>
            <person name="Williams K.H."/>
            <person name="Hubbard S.S."/>
            <person name="Banfield J.F."/>
        </authorList>
    </citation>
    <scope>NUCLEOTIDE SEQUENCE [LARGE SCALE GENOMIC DNA]</scope>
</reference>
<evidence type="ECO:0000256" key="1">
    <source>
        <dbReference type="ARBA" id="ARBA00022490"/>
    </source>
</evidence>
<comment type="caution">
    <text evidence="11">The sequence shown here is derived from an EMBL/GenBank/DDBJ whole genome shotgun (WGS) entry which is preliminary data.</text>
</comment>
<evidence type="ECO:0000256" key="2">
    <source>
        <dbReference type="ARBA" id="ARBA00022516"/>
    </source>
</evidence>
<keyword evidence="6" id="KW-0067">ATP-binding</keyword>
<accession>A0A1F5YUM1</accession>
<dbReference type="AlphaFoldDB" id="A0A1F5YUM1"/>
<dbReference type="PRINTS" id="PR00959">
    <property type="entry name" value="MEVGALKINASE"/>
</dbReference>
<dbReference type="InterPro" id="IPR014721">
    <property type="entry name" value="Ribsml_uS5_D2-typ_fold_subgr"/>
</dbReference>
<keyword evidence="7" id="KW-0460">Magnesium</keyword>
<dbReference type="GO" id="GO:0005524">
    <property type="term" value="F:ATP binding"/>
    <property type="evidence" value="ECO:0007669"/>
    <property type="project" value="UniProtKB-KW"/>
</dbReference>
<name>A0A1F5YUM1_9BACT</name>
<evidence type="ECO:0000256" key="5">
    <source>
        <dbReference type="ARBA" id="ARBA00022777"/>
    </source>
</evidence>
<keyword evidence="5" id="KW-0418">Kinase</keyword>
<proteinExistence type="predicted"/>
<evidence type="ECO:0000259" key="10">
    <source>
        <dbReference type="Pfam" id="PF00288"/>
    </source>
</evidence>
<dbReference type="STRING" id="1798371.A2W14_05565"/>
<keyword evidence="1" id="KW-0963">Cytoplasm</keyword>
<evidence type="ECO:0000313" key="11">
    <source>
        <dbReference type="EMBL" id="OGG03908.1"/>
    </source>
</evidence>
<gene>
    <name evidence="11" type="ORF">A2W14_05565</name>
</gene>
<dbReference type="SUPFAM" id="SSF55060">
    <property type="entry name" value="GHMP Kinase, C-terminal domain"/>
    <property type="match status" value="1"/>
</dbReference>
<dbReference type="GO" id="GO:0005829">
    <property type="term" value="C:cytosol"/>
    <property type="evidence" value="ECO:0007669"/>
    <property type="project" value="TreeGrafter"/>
</dbReference>
<dbReference type="GO" id="GO:0019287">
    <property type="term" value="P:isopentenyl diphosphate biosynthetic process, mevalonate pathway"/>
    <property type="evidence" value="ECO:0007669"/>
    <property type="project" value="UniProtKB-UniPathway"/>
</dbReference>
<dbReference type="InterPro" id="IPR006205">
    <property type="entry name" value="Mev_gal_kin"/>
</dbReference>
<dbReference type="InterPro" id="IPR006204">
    <property type="entry name" value="GHMP_kinase_N_dom"/>
</dbReference>
<dbReference type="InterPro" id="IPR036554">
    <property type="entry name" value="GHMP_kinase_C_sf"/>
</dbReference>
<feature type="domain" description="GHMP kinase N-terminal" evidence="10">
    <location>
        <begin position="54"/>
        <end position="142"/>
    </location>
</feature>
<evidence type="ECO:0000313" key="12">
    <source>
        <dbReference type="Proteomes" id="UP000176665"/>
    </source>
</evidence>
<organism evidence="11 12">
    <name type="scientific">Candidatus Gottesmanbacteria bacterium RBG_16_37_8</name>
    <dbReference type="NCBI Taxonomy" id="1798371"/>
    <lineage>
        <taxon>Bacteria</taxon>
        <taxon>Candidatus Gottesmaniibacteriota</taxon>
    </lineage>
</organism>
<keyword evidence="4" id="KW-0547">Nucleotide-binding</keyword>
<dbReference type="PANTHER" id="PTHR43290:SF2">
    <property type="entry name" value="MEVALONATE KINASE"/>
    <property type="match status" value="1"/>
</dbReference>
<comment type="pathway">
    <text evidence="9">Isoprenoid biosynthesis; isopentenyl diphosphate biosynthesis via mevalonate pathway; isopentenyl diphosphate from (R)-mevalonate: step 1/3.</text>
</comment>
<dbReference type="Gene3D" id="3.30.230.10">
    <property type="match status" value="1"/>
</dbReference>
<evidence type="ECO:0000256" key="3">
    <source>
        <dbReference type="ARBA" id="ARBA00022679"/>
    </source>
</evidence>
<protein>
    <recommendedName>
        <fullName evidence="10">GHMP kinase N-terminal domain-containing protein</fullName>
    </recommendedName>
</protein>
<dbReference type="SUPFAM" id="SSF54211">
    <property type="entry name" value="Ribosomal protein S5 domain 2-like"/>
    <property type="match status" value="1"/>
</dbReference>
<evidence type="ECO:0000256" key="7">
    <source>
        <dbReference type="ARBA" id="ARBA00022842"/>
    </source>
</evidence>
<dbReference type="Proteomes" id="UP000176665">
    <property type="component" value="Unassembled WGS sequence"/>
</dbReference>
<dbReference type="Pfam" id="PF00288">
    <property type="entry name" value="GHMP_kinases_N"/>
    <property type="match status" value="1"/>
</dbReference>
<dbReference type="EMBL" id="MFJA01000011">
    <property type="protein sequence ID" value="OGG03908.1"/>
    <property type="molecule type" value="Genomic_DNA"/>
</dbReference>
<evidence type="ECO:0000256" key="8">
    <source>
        <dbReference type="ARBA" id="ARBA00023098"/>
    </source>
</evidence>
<sequence length="313" mass="34711">MPVSVSAPGKIYLCGEHFVVYGAPALLSAIDKRVTVKIEDHKDKLLTYSLDNRFIRHIINVVKNHFGLRSIRPFKITVASQIKKGYHLGSSAAVSVASIGALLYYLKRVWNPDLVNKLAFEVEKIKHHNASGADNSGITYGGLVWYRKELEFLKSIWQLSLKIPSNLNKFYLIDTGTPLESTAAMVKFVAKKYAENKRFFDRFMAINEIQTKKIALALKEGNANNLVNALKVCENTLEKIGVVSQKVIPIIREVEKKGGAAKILGGGGRSKGVGYLLCFIAGENLLPDLVKRYNFSLEAISLGEEGIRLESSK</sequence>